<evidence type="ECO:0000256" key="1">
    <source>
        <dbReference type="SAM" id="SignalP"/>
    </source>
</evidence>
<dbReference type="AlphaFoldDB" id="A0A938BSF1"/>
<dbReference type="EMBL" id="VGIR01000006">
    <property type="protein sequence ID" value="MBM3330599.1"/>
    <property type="molecule type" value="Genomic_DNA"/>
</dbReference>
<reference evidence="2" key="1">
    <citation type="submission" date="2019-03" db="EMBL/GenBank/DDBJ databases">
        <title>Lake Tanganyika Metagenome-Assembled Genomes (MAGs).</title>
        <authorList>
            <person name="Tran P."/>
        </authorList>
    </citation>
    <scope>NUCLEOTIDE SEQUENCE</scope>
    <source>
        <strain evidence="2">K_DeepCast_150m_m2_040</strain>
    </source>
</reference>
<sequence>MRTLVLSLAPMLVLALAPTLVSERPMGTGAWQFRSPSGSYAAKVEYSAGNTEFVPFDRFELLDAAGKTVYGRSGSGHTVLDISDNGLVVGVDFDGPVSGGARLHFYDAEGKERGTAEVGFWDRHGFSASGNVYCVLDGKQGLRVFTSEGRELYNAGRGNRFAVSADGRQLALATDEAIRLLKDGAPVAEVPVAVPFVRGMVFSPDGERFGYCERRTLYLYRVRDAALEFQFQPEDPRLQFISLDVGNELTAAGLDLDGGKGTPNRHRIGQVVLLDPAGAPVWQQELTYSRWSSAMPGVRFGLGRTLTVKTADVVREYRYQEE</sequence>
<dbReference type="SUPFAM" id="SSF50969">
    <property type="entry name" value="YVTN repeat-like/Quinoprotein amine dehydrogenase"/>
    <property type="match status" value="1"/>
</dbReference>
<evidence type="ECO:0008006" key="4">
    <source>
        <dbReference type="Google" id="ProtNLM"/>
    </source>
</evidence>
<protein>
    <recommendedName>
        <fullName evidence="4">6-bladed beta-propeller</fullName>
    </recommendedName>
</protein>
<gene>
    <name evidence="2" type="ORF">FJY68_01950</name>
</gene>
<comment type="caution">
    <text evidence="2">The sequence shown here is derived from an EMBL/GenBank/DDBJ whole genome shotgun (WGS) entry which is preliminary data.</text>
</comment>
<evidence type="ECO:0000313" key="3">
    <source>
        <dbReference type="Proteomes" id="UP000779900"/>
    </source>
</evidence>
<name>A0A938BSF1_UNCW3</name>
<dbReference type="Proteomes" id="UP000779900">
    <property type="component" value="Unassembled WGS sequence"/>
</dbReference>
<evidence type="ECO:0000313" key="2">
    <source>
        <dbReference type="EMBL" id="MBM3330599.1"/>
    </source>
</evidence>
<feature type="signal peptide" evidence="1">
    <location>
        <begin position="1"/>
        <end position="22"/>
    </location>
</feature>
<accession>A0A938BSF1</accession>
<proteinExistence type="predicted"/>
<dbReference type="InterPro" id="IPR011044">
    <property type="entry name" value="Quino_amine_DH_bsu"/>
</dbReference>
<keyword evidence="1" id="KW-0732">Signal</keyword>
<feature type="chain" id="PRO_5038015337" description="6-bladed beta-propeller" evidence="1">
    <location>
        <begin position="23"/>
        <end position="322"/>
    </location>
</feature>
<organism evidence="2 3">
    <name type="scientific">candidate division WOR-3 bacterium</name>
    <dbReference type="NCBI Taxonomy" id="2052148"/>
    <lineage>
        <taxon>Bacteria</taxon>
        <taxon>Bacteria division WOR-3</taxon>
    </lineage>
</organism>